<accession>A0ABD3HTZ4</accession>
<dbReference type="InterPro" id="IPR039741">
    <property type="entry name" value="UDP-sugar_pyrophosphorylase"/>
</dbReference>
<evidence type="ECO:0008006" key="9">
    <source>
        <dbReference type="Google" id="ProtNLM"/>
    </source>
</evidence>
<dbReference type="GO" id="GO:0052630">
    <property type="term" value="F:UDP-N-acetylgalactosamine diphosphorylase activity"/>
    <property type="evidence" value="ECO:0007669"/>
    <property type="project" value="UniProtKB-EC"/>
</dbReference>
<comment type="similarity">
    <text evidence="2">Belongs to the UDPGP type 1 family.</text>
</comment>
<dbReference type="GO" id="GO:0019276">
    <property type="term" value="P:UDP-N-acetylgalactosamine metabolic process"/>
    <property type="evidence" value="ECO:0007669"/>
    <property type="project" value="UniProtKB-ARBA"/>
</dbReference>
<dbReference type="SUPFAM" id="SSF53448">
    <property type="entry name" value="Nucleotide-diphospho-sugar transferases"/>
    <property type="match status" value="1"/>
</dbReference>
<evidence type="ECO:0000256" key="4">
    <source>
        <dbReference type="ARBA" id="ARBA00022695"/>
    </source>
</evidence>
<dbReference type="FunFam" id="3.90.550.10:FF:000072">
    <property type="entry name" value="UDP-N-acetylglucosamine diphosphorylase 2"/>
    <property type="match status" value="1"/>
</dbReference>
<dbReference type="GO" id="GO:0006047">
    <property type="term" value="P:UDP-N-acetylglucosamine metabolic process"/>
    <property type="evidence" value="ECO:0007669"/>
    <property type="project" value="UniProtKB-ARBA"/>
</dbReference>
<organism evidence="7 8">
    <name type="scientific">Riccia sorocarpa</name>
    <dbReference type="NCBI Taxonomy" id="122646"/>
    <lineage>
        <taxon>Eukaryota</taxon>
        <taxon>Viridiplantae</taxon>
        <taxon>Streptophyta</taxon>
        <taxon>Embryophyta</taxon>
        <taxon>Marchantiophyta</taxon>
        <taxon>Marchantiopsida</taxon>
        <taxon>Marchantiidae</taxon>
        <taxon>Marchantiales</taxon>
        <taxon>Ricciaceae</taxon>
        <taxon>Riccia</taxon>
    </lineage>
</organism>
<proteinExistence type="inferred from homology"/>
<dbReference type="PANTHER" id="PTHR11952:SF2">
    <property type="entry name" value="LD24639P"/>
    <property type="match status" value="1"/>
</dbReference>
<keyword evidence="4" id="KW-0548">Nucleotidyltransferase</keyword>
<dbReference type="Proteomes" id="UP001633002">
    <property type="component" value="Unassembled WGS sequence"/>
</dbReference>
<comment type="catalytic activity">
    <reaction evidence="5">
        <text>N-acetyl-alpha-D-glucosamine 1-phosphate + UTP + H(+) = UDP-N-acetyl-alpha-D-glucosamine + diphosphate</text>
        <dbReference type="Rhea" id="RHEA:13509"/>
        <dbReference type="ChEBI" id="CHEBI:15378"/>
        <dbReference type="ChEBI" id="CHEBI:33019"/>
        <dbReference type="ChEBI" id="CHEBI:46398"/>
        <dbReference type="ChEBI" id="CHEBI:57705"/>
        <dbReference type="ChEBI" id="CHEBI:57776"/>
        <dbReference type="EC" id="2.7.7.23"/>
    </reaction>
</comment>
<dbReference type="EMBL" id="JBJQOH010000003">
    <property type="protein sequence ID" value="KAL3694918.1"/>
    <property type="molecule type" value="Genomic_DNA"/>
</dbReference>
<protein>
    <recommendedName>
        <fullName evidence="9">UDP-N-acetylglucosamine pyrophosphorylase</fullName>
    </recommendedName>
</protein>
<keyword evidence="8" id="KW-1185">Reference proteome</keyword>
<comment type="catalytic activity">
    <reaction evidence="6">
        <text>N-acetyl-alpha-D-galactosamine 1-phosphate + UTP + H(+) = UDP-N-acetyl-alpha-D-galactosamine + diphosphate</text>
        <dbReference type="Rhea" id="RHEA:34363"/>
        <dbReference type="ChEBI" id="CHEBI:15378"/>
        <dbReference type="ChEBI" id="CHEBI:33019"/>
        <dbReference type="ChEBI" id="CHEBI:46398"/>
        <dbReference type="ChEBI" id="CHEBI:61970"/>
        <dbReference type="ChEBI" id="CHEBI:67138"/>
        <dbReference type="EC" id="2.7.7.83"/>
    </reaction>
</comment>
<evidence type="ECO:0000256" key="3">
    <source>
        <dbReference type="ARBA" id="ARBA00022679"/>
    </source>
</evidence>
<evidence type="ECO:0000256" key="2">
    <source>
        <dbReference type="ARBA" id="ARBA00010401"/>
    </source>
</evidence>
<sequence length="499" mass="55254">MLENGDDSDVRQDLLERFKDYGQDQTVAYWHELSPEERNILVRDLEVVIRFTLLHSNTHFDSVHLSQKVDLPRVSRIIRKSLRKQDKPALAPIADSEVATLETRTQEERGRWWGLGLRAISEGKLAVLLLSGGQGTRLGSKEPKGCFNIGLPSGKSLFQLQAERILRVQRLSSQSTANGRVVKVPWYIMTSPFTDAATKKYFQSRKYFGLEPDQVTFFQQGTLPCITTDGRFIMTNPYTIAAAPDGNGGVYSALKSSGCLEDMARRGVKYVDMYSVDNALVRVADPLFLGYWIDKGTSCAAKVIKKAYPQERVGVFAHHGKGGPVGVAEYTELSSDLQFAINQETGRLAYKWSNICMHLFSLDFLNTVVAELDKDSIYHLAEKKIPSVDGVVDGIKLEQFIFDSIPYAPTVSLFEVIREEEFAPVKNANGATTDTPDTANALVQRLHMGWVVSAGGSIANLGNSYASGLEVSPLLSYAGEGLEELCRGRTFHASTEIHA</sequence>
<evidence type="ECO:0000313" key="8">
    <source>
        <dbReference type="Proteomes" id="UP001633002"/>
    </source>
</evidence>
<keyword evidence="3" id="KW-0808">Transferase</keyword>
<comment type="caution">
    <text evidence="7">The sequence shown here is derived from an EMBL/GenBank/DDBJ whole genome shotgun (WGS) entry which is preliminary data.</text>
</comment>
<dbReference type="GO" id="GO:0003977">
    <property type="term" value="F:UDP-N-acetylglucosamine diphosphorylase activity"/>
    <property type="evidence" value="ECO:0007669"/>
    <property type="project" value="UniProtKB-EC"/>
</dbReference>
<comment type="pathway">
    <text evidence="1">Nucleotide-sugar biosynthesis; UDP-N-acetyl-alpha-D-glucosamine biosynthesis; UDP-N-acetyl-alpha-D-glucosamine from N-acetyl-alpha-D-glucosamine 1-phosphate: step 1/1.</text>
</comment>
<evidence type="ECO:0000313" key="7">
    <source>
        <dbReference type="EMBL" id="KAL3694918.1"/>
    </source>
</evidence>
<evidence type="ECO:0000256" key="6">
    <source>
        <dbReference type="ARBA" id="ARBA00052215"/>
    </source>
</evidence>
<dbReference type="Pfam" id="PF01704">
    <property type="entry name" value="UDPGP"/>
    <property type="match status" value="1"/>
</dbReference>
<dbReference type="AlphaFoldDB" id="A0ABD3HTZ4"/>
<evidence type="ECO:0000256" key="1">
    <source>
        <dbReference type="ARBA" id="ARBA00005208"/>
    </source>
</evidence>
<gene>
    <name evidence="7" type="ORF">R1sor_008569</name>
</gene>
<dbReference type="CDD" id="cd04193">
    <property type="entry name" value="UDPGlcNAc_PPase"/>
    <property type="match status" value="1"/>
</dbReference>
<name>A0ABD3HTZ4_9MARC</name>
<dbReference type="InterPro" id="IPR002618">
    <property type="entry name" value="UDPGP_fam"/>
</dbReference>
<dbReference type="InterPro" id="IPR029044">
    <property type="entry name" value="Nucleotide-diphossugar_trans"/>
</dbReference>
<evidence type="ECO:0000256" key="5">
    <source>
        <dbReference type="ARBA" id="ARBA00048493"/>
    </source>
</evidence>
<dbReference type="Gene3D" id="3.90.550.10">
    <property type="entry name" value="Spore Coat Polysaccharide Biosynthesis Protein SpsA, Chain A"/>
    <property type="match status" value="1"/>
</dbReference>
<reference evidence="7 8" key="1">
    <citation type="submission" date="2024-09" db="EMBL/GenBank/DDBJ databases">
        <title>Chromosome-scale assembly of Riccia sorocarpa.</title>
        <authorList>
            <person name="Paukszto L."/>
        </authorList>
    </citation>
    <scope>NUCLEOTIDE SEQUENCE [LARGE SCALE GENOMIC DNA]</scope>
    <source>
        <strain evidence="7">LP-2024</strain>
        <tissue evidence="7">Aerial parts of the thallus</tissue>
    </source>
</reference>
<dbReference type="PANTHER" id="PTHR11952">
    <property type="entry name" value="UDP- GLUCOSE PYROPHOSPHORYLASE"/>
    <property type="match status" value="1"/>
</dbReference>